<evidence type="ECO:0000259" key="2">
    <source>
        <dbReference type="Pfam" id="PF04326"/>
    </source>
</evidence>
<dbReference type="Pfam" id="PF04326">
    <property type="entry name" value="SLFN_AlbA_2"/>
    <property type="match status" value="1"/>
</dbReference>
<keyword evidence="4" id="KW-1185">Reference proteome</keyword>
<evidence type="ECO:0000256" key="1">
    <source>
        <dbReference type="SAM" id="Phobius"/>
    </source>
</evidence>
<dbReference type="RefSeq" id="WP_192462089.1">
    <property type="nucleotide sequence ID" value="NZ_JACYFJ010000002.1"/>
</dbReference>
<feature type="transmembrane region" description="Helical" evidence="1">
    <location>
        <begin position="61"/>
        <end position="80"/>
    </location>
</feature>
<dbReference type="PANTHER" id="PTHR30595:SF6">
    <property type="entry name" value="SCHLAFEN ALBA-2 DOMAIN-CONTAINING PROTEIN"/>
    <property type="match status" value="1"/>
</dbReference>
<proteinExistence type="predicted"/>
<comment type="caution">
    <text evidence="3">The sequence shown here is derived from an EMBL/GenBank/DDBJ whole genome shotgun (WGS) entry which is preliminary data.</text>
</comment>
<organism evidence="3 4">
    <name type="scientific">Euzebyella saccharophila</name>
    <dbReference type="NCBI Taxonomy" id="679664"/>
    <lineage>
        <taxon>Bacteria</taxon>
        <taxon>Pseudomonadati</taxon>
        <taxon>Bacteroidota</taxon>
        <taxon>Flavobacteriia</taxon>
        <taxon>Flavobacteriales</taxon>
        <taxon>Flavobacteriaceae</taxon>
        <taxon>Euzebyella</taxon>
    </lineage>
</organism>
<reference evidence="4" key="1">
    <citation type="journal article" date="2019" name="Int. J. Syst. Evol. Microbiol.">
        <title>The Global Catalogue of Microorganisms (GCM) 10K type strain sequencing project: providing services to taxonomists for standard genome sequencing and annotation.</title>
        <authorList>
            <consortium name="The Broad Institute Genomics Platform"/>
            <consortium name="The Broad Institute Genome Sequencing Center for Infectious Disease"/>
            <person name="Wu L."/>
            <person name="Ma J."/>
        </authorList>
    </citation>
    <scope>NUCLEOTIDE SEQUENCE [LARGE SCALE GENOMIC DNA]</scope>
    <source>
        <strain evidence="4">CECT 7477</strain>
    </source>
</reference>
<dbReference type="Proteomes" id="UP001595814">
    <property type="component" value="Unassembled WGS sequence"/>
</dbReference>
<protein>
    <submittedName>
        <fullName evidence="3">Helix-turn-helix domain-containing protein</fullName>
    </submittedName>
</protein>
<evidence type="ECO:0000313" key="4">
    <source>
        <dbReference type="Proteomes" id="UP001595814"/>
    </source>
</evidence>
<dbReference type="InterPro" id="IPR038461">
    <property type="entry name" value="Schlafen_AlbA_2_dom_sf"/>
</dbReference>
<gene>
    <name evidence="3" type="ORF">ACFOUT_16330</name>
</gene>
<dbReference type="PANTHER" id="PTHR30595">
    <property type="entry name" value="GLPR-RELATED TRANSCRIPTIONAL REPRESSOR"/>
    <property type="match status" value="1"/>
</dbReference>
<accession>A0ABV8JXB9</accession>
<name>A0ABV8JXB9_9FLAO</name>
<feature type="transmembrane region" description="Helical" evidence="1">
    <location>
        <begin position="7"/>
        <end position="32"/>
    </location>
</feature>
<dbReference type="EMBL" id="JBHSAW010000010">
    <property type="protein sequence ID" value="MFC4097459.1"/>
    <property type="molecule type" value="Genomic_DNA"/>
</dbReference>
<keyword evidence="1" id="KW-1133">Transmembrane helix</keyword>
<dbReference type="InterPro" id="IPR007421">
    <property type="entry name" value="Schlafen_AlbA_2_dom"/>
</dbReference>
<keyword evidence="1" id="KW-0812">Transmembrane</keyword>
<sequence>MVYRKKIAFIIIIGFLFGLFIIQPLGLSLYLYDETGDTGNWYALFLATIKNTIRFGDIDQIFKNVLFGIMGSSLTLMVFLRNKIFILTKKRIDGNTIIELIKNGENQFVEFKATLRWDLRQSKVNKQLEFVIAKTIAGFMNTNGGKLLIGVDDNGNILGLNQDFETLKKPGTDGFEQYLMQLISLKLGTHLCTAVNVSFYRYGENDVCYIEIDPAKTPVYLSQDGRSRFYIRTGNGTRELDLPEAILHLGKEKALYN</sequence>
<evidence type="ECO:0000313" key="3">
    <source>
        <dbReference type="EMBL" id="MFC4097459.1"/>
    </source>
</evidence>
<feature type="domain" description="Schlafen AlbA-2" evidence="2">
    <location>
        <begin position="105"/>
        <end position="240"/>
    </location>
</feature>
<keyword evidence="1" id="KW-0472">Membrane</keyword>
<dbReference type="Gene3D" id="3.30.950.30">
    <property type="entry name" value="Schlafen, AAA domain"/>
    <property type="match status" value="1"/>
</dbReference>